<comment type="caution">
    <text evidence="5">The sequence shown here is derived from an EMBL/GenBank/DDBJ whole genome shotgun (WGS) entry which is preliminary data.</text>
</comment>
<dbReference type="Pfam" id="PF25888">
    <property type="entry name" value="WHD_DnaB"/>
    <property type="match status" value="1"/>
</dbReference>
<keyword evidence="6" id="KW-1185">Reference proteome</keyword>
<feature type="region of interest" description="Disordered" evidence="2">
    <location>
        <begin position="397"/>
        <end position="461"/>
    </location>
</feature>
<reference evidence="5 6" key="1">
    <citation type="submission" date="2011-08" db="EMBL/GenBank/DDBJ databases">
        <authorList>
            <person name="Weinstock G."/>
            <person name="Sodergren E."/>
            <person name="Clifton S."/>
            <person name="Fulton L."/>
            <person name="Fulton B."/>
            <person name="Courtney L."/>
            <person name="Fronick C."/>
            <person name="Harrison M."/>
            <person name="Strong C."/>
            <person name="Farmer C."/>
            <person name="Delahaunty K."/>
            <person name="Markovic C."/>
            <person name="Hall O."/>
            <person name="Minx P."/>
            <person name="Tomlinson C."/>
            <person name="Mitreva M."/>
            <person name="Hou S."/>
            <person name="Chen J."/>
            <person name="Wollam A."/>
            <person name="Pepin K.H."/>
            <person name="Johnson M."/>
            <person name="Bhonagiri V."/>
            <person name="Zhang X."/>
            <person name="Suruliraj S."/>
            <person name="Warren W."/>
            <person name="Chinwalla A."/>
            <person name="Mardis E.R."/>
            <person name="Wilson R.K."/>
        </authorList>
    </citation>
    <scope>NUCLEOTIDE SEQUENCE [LARGE SCALE GENOMIC DNA]</scope>
    <source>
        <strain evidence="5 6">ATCC 33091</strain>
    </source>
</reference>
<feature type="compositionally biased region" description="Basic and acidic residues" evidence="2">
    <location>
        <begin position="438"/>
        <end position="461"/>
    </location>
</feature>
<evidence type="ECO:0000256" key="2">
    <source>
        <dbReference type="SAM" id="MobiDB-lite"/>
    </source>
</evidence>
<feature type="compositionally biased region" description="Polar residues" evidence="2">
    <location>
        <begin position="405"/>
        <end position="416"/>
    </location>
</feature>
<dbReference type="AlphaFoldDB" id="A0AB72Z755"/>
<evidence type="ECO:0000259" key="3">
    <source>
        <dbReference type="Pfam" id="PF07261"/>
    </source>
</evidence>
<dbReference type="EMBL" id="AGCN01000033">
    <property type="protein sequence ID" value="EHN60710.1"/>
    <property type="molecule type" value="Genomic_DNA"/>
</dbReference>
<name>A0AB72Z755_LISIO</name>
<feature type="domain" description="Replicative helicase loading/DNA remodeling protein DnaB N-terminal winged helix" evidence="4">
    <location>
        <begin position="13"/>
        <end position="245"/>
    </location>
</feature>
<organism evidence="5 6">
    <name type="scientific">Listeria innocua ATCC 33091</name>
    <dbReference type="NCBI Taxonomy" id="1002366"/>
    <lineage>
        <taxon>Bacteria</taxon>
        <taxon>Bacillati</taxon>
        <taxon>Bacillota</taxon>
        <taxon>Bacilli</taxon>
        <taxon>Bacillales</taxon>
        <taxon>Listeriaceae</taxon>
        <taxon>Listeria</taxon>
    </lineage>
</organism>
<dbReference type="InterPro" id="IPR058660">
    <property type="entry name" value="WHD_DnaB"/>
</dbReference>
<proteinExistence type="inferred from homology"/>
<accession>A0AB72Z755</accession>
<sequence>MSKLTEFWMELQAVDSYQVKASGILTGADRKIITMLYQPLMGAECLALYQTLFTEVEENRLWSEAHSHVQLLNMLDISLKALFEARLKLEGLGLLKSYVKTENDQRFYIYEILPPLSPEKFFSDGLLNIYLYSKIGNAQFQRLRRFFADETFETDTYSEITRSFQDVFEPFKGGSSAVPSESNQVLVDKIVPKEIEFDDASFDFNLFLSLLSPGMIAREKITKEVRQTILKLHGIYQVSEKDMPSYLYRALDANGEIDIVYLRKIVREGYTIENGAPPKLQMKQETPVTKEPEEALNDEEALQVYLESITPFQLLVDISDGAIPAETDLRVVEEVMNQQNLPVPVMNVLIEYVLLRLDRKLSKNYMMTIAAHWKRKNIKTAKEAMDLAWQEHEKYKRLQEEPATPKNNNYNRNYQKSTRKEILPDWFDKEQVAPAENKMTDKEKQTLEEQVREIKERLNKR</sequence>
<feature type="compositionally biased region" description="Basic and acidic residues" evidence="2">
    <location>
        <begin position="418"/>
        <end position="431"/>
    </location>
</feature>
<dbReference type="InterPro" id="IPR006343">
    <property type="entry name" value="DnaB/C_C"/>
</dbReference>
<feature type="domain" description="DnaB/C C-terminal" evidence="3">
    <location>
        <begin position="326"/>
        <end position="385"/>
    </location>
</feature>
<dbReference type="Proteomes" id="UP000003597">
    <property type="component" value="Unassembled WGS sequence"/>
</dbReference>
<evidence type="ECO:0000313" key="5">
    <source>
        <dbReference type="EMBL" id="EHN60710.1"/>
    </source>
</evidence>
<evidence type="ECO:0000313" key="6">
    <source>
        <dbReference type="Proteomes" id="UP000003597"/>
    </source>
</evidence>
<comment type="similarity">
    <text evidence="1">Belongs to the DnaB/DnaD family.</text>
</comment>
<protein>
    <submittedName>
        <fullName evidence="5">Replication initiation and membrane attachment protein, DnaB/DnaD family</fullName>
    </submittedName>
</protein>
<dbReference type="Pfam" id="PF07261">
    <property type="entry name" value="DnaB_2"/>
    <property type="match status" value="1"/>
</dbReference>
<evidence type="ECO:0000256" key="1">
    <source>
        <dbReference type="ARBA" id="ARBA00093462"/>
    </source>
</evidence>
<gene>
    <name evidence="5" type="ORF">HMPREF0557_02224</name>
</gene>
<evidence type="ECO:0000259" key="4">
    <source>
        <dbReference type="Pfam" id="PF25888"/>
    </source>
</evidence>